<sequence length="342" mass="35696">MIASSPAVTLPPAAAVTSPPSLPEPPLDRQRALAELERRHPDLWRAGQLGRAASLPVWPTGYDTLSAQLPGGGWPVGAVTELLVPDSGVGEVRLLRPALQSLAEAGRRLVWVGAPHALNAPALAAWGLPARQVYWVRAGEGQEGAEGAARQAASRGRRLGRQAGQAARQAVQEATRQATRQADLLWAAEQVLRSQAFGGVLVWLPSARPEAVRRLQVLAQASEAVVWVCRPAAALRESSPAVLRLLLSPLPGNALSIVFHKRRGPVRDTPLILPLGAMPAVPAGRSVVSGSTSEPASGSMSETMSGTAHESAHESLHESDHAVLDRGASAAPAAGRAAPQLA</sequence>
<dbReference type="SUPFAM" id="SSF52540">
    <property type="entry name" value="P-loop containing nucleoside triphosphate hydrolases"/>
    <property type="match status" value="2"/>
</dbReference>
<feature type="compositionally biased region" description="Low complexity" evidence="1">
    <location>
        <begin position="326"/>
        <end position="342"/>
    </location>
</feature>
<proteinExistence type="predicted"/>
<dbReference type="EMBL" id="VWRN01000017">
    <property type="protein sequence ID" value="KAA6129591.1"/>
    <property type="molecule type" value="Genomic_DNA"/>
</dbReference>
<feature type="compositionally biased region" description="Low complexity" evidence="1">
    <location>
        <begin position="1"/>
        <end position="19"/>
    </location>
</feature>
<comment type="caution">
    <text evidence="2">The sequence shown here is derived from an EMBL/GenBank/DDBJ whole genome shotgun (WGS) entry which is preliminary data.</text>
</comment>
<keyword evidence="3" id="KW-1185">Reference proteome</keyword>
<dbReference type="AlphaFoldDB" id="A0A5M8B5D7"/>
<dbReference type="Gene3D" id="3.40.50.300">
    <property type="entry name" value="P-loop containing nucleotide triphosphate hydrolases"/>
    <property type="match status" value="1"/>
</dbReference>
<evidence type="ECO:0000313" key="3">
    <source>
        <dbReference type="Proteomes" id="UP000324324"/>
    </source>
</evidence>
<protein>
    <submittedName>
        <fullName evidence="2">Damage-inducible protein</fullName>
    </submittedName>
</protein>
<name>A0A5M8B5D7_9BURK</name>
<dbReference type="InterPro" id="IPR027417">
    <property type="entry name" value="P-loop_NTPase"/>
</dbReference>
<dbReference type="RefSeq" id="WP_150082358.1">
    <property type="nucleotide sequence ID" value="NZ_VWRN01000017.1"/>
</dbReference>
<feature type="region of interest" description="Disordered" evidence="1">
    <location>
        <begin position="284"/>
        <end position="342"/>
    </location>
</feature>
<feature type="region of interest" description="Disordered" evidence="1">
    <location>
        <begin position="1"/>
        <end position="27"/>
    </location>
</feature>
<evidence type="ECO:0000313" key="2">
    <source>
        <dbReference type="EMBL" id="KAA6129591.1"/>
    </source>
</evidence>
<gene>
    <name evidence="2" type="ORF">F1599_04715</name>
</gene>
<reference evidence="2 3" key="1">
    <citation type="submission" date="2019-09" db="EMBL/GenBank/DDBJ databases">
        <title>Isolation of a novel species in the genus Cupriavidus from patients with sepsis using whole genome sequencing.</title>
        <authorList>
            <person name="Kweon O.J."/>
            <person name="Lee M.-K."/>
        </authorList>
    </citation>
    <scope>NUCLEOTIDE SEQUENCE [LARGE SCALE GENOMIC DNA]</scope>
    <source>
        <strain evidence="2 3">MKL-01</strain>
    </source>
</reference>
<feature type="compositionally biased region" description="Polar residues" evidence="1">
    <location>
        <begin position="288"/>
        <end position="308"/>
    </location>
</feature>
<evidence type="ECO:0000256" key="1">
    <source>
        <dbReference type="SAM" id="MobiDB-lite"/>
    </source>
</evidence>
<feature type="compositionally biased region" description="Basic and acidic residues" evidence="1">
    <location>
        <begin position="310"/>
        <end position="324"/>
    </location>
</feature>
<accession>A0A5M8B5D7</accession>
<dbReference type="Proteomes" id="UP000324324">
    <property type="component" value="Unassembled WGS sequence"/>
</dbReference>
<organism evidence="2 3">
    <name type="scientific">Cupriavidus cauae</name>
    <dbReference type="NCBI Taxonomy" id="2608999"/>
    <lineage>
        <taxon>Bacteria</taxon>
        <taxon>Pseudomonadati</taxon>
        <taxon>Pseudomonadota</taxon>
        <taxon>Betaproteobacteria</taxon>
        <taxon>Burkholderiales</taxon>
        <taxon>Burkholderiaceae</taxon>
        <taxon>Cupriavidus</taxon>
    </lineage>
</organism>